<dbReference type="GO" id="GO:0016209">
    <property type="term" value="F:antioxidant activity"/>
    <property type="evidence" value="ECO:0007669"/>
    <property type="project" value="InterPro"/>
</dbReference>
<dbReference type="GO" id="GO:0015036">
    <property type="term" value="F:disulfide oxidoreductase activity"/>
    <property type="evidence" value="ECO:0007669"/>
    <property type="project" value="UniProtKB-ARBA"/>
</dbReference>
<dbReference type="GO" id="GO:0030313">
    <property type="term" value="C:cell envelope"/>
    <property type="evidence" value="ECO:0007669"/>
    <property type="project" value="UniProtKB-SubCell"/>
</dbReference>
<dbReference type="Proteomes" id="UP000291106">
    <property type="component" value="Chromosome"/>
</dbReference>
<dbReference type="AlphaFoldDB" id="A0A411PI74"/>
<gene>
    <name evidence="8" type="ORF">EXU30_11390</name>
</gene>
<dbReference type="PANTHER" id="PTHR42852:SF6">
    <property type="entry name" value="THIOL:DISULFIDE INTERCHANGE PROTEIN DSBE"/>
    <property type="match status" value="1"/>
</dbReference>
<evidence type="ECO:0000256" key="2">
    <source>
        <dbReference type="ARBA" id="ARBA00022748"/>
    </source>
</evidence>
<dbReference type="Pfam" id="PF00578">
    <property type="entry name" value="AhpC-TSA"/>
    <property type="match status" value="1"/>
</dbReference>
<dbReference type="Gene3D" id="3.40.30.10">
    <property type="entry name" value="Glutaredoxin"/>
    <property type="match status" value="1"/>
</dbReference>
<keyword evidence="4" id="KW-0676">Redox-active center</keyword>
<keyword evidence="2" id="KW-0201">Cytochrome c-type biogenesis</keyword>
<dbReference type="PANTHER" id="PTHR42852">
    <property type="entry name" value="THIOL:DISULFIDE INTERCHANGE PROTEIN DSBE"/>
    <property type="match status" value="1"/>
</dbReference>
<dbReference type="GO" id="GO:0017004">
    <property type="term" value="P:cytochrome complex assembly"/>
    <property type="evidence" value="ECO:0007669"/>
    <property type="project" value="UniProtKB-KW"/>
</dbReference>
<dbReference type="OrthoDB" id="9799347at2"/>
<dbReference type="PROSITE" id="PS51352">
    <property type="entry name" value="THIOREDOXIN_2"/>
    <property type="match status" value="1"/>
</dbReference>
<dbReference type="PROSITE" id="PS00194">
    <property type="entry name" value="THIOREDOXIN_1"/>
    <property type="match status" value="1"/>
</dbReference>
<evidence type="ECO:0000256" key="3">
    <source>
        <dbReference type="ARBA" id="ARBA00023157"/>
    </source>
</evidence>
<dbReference type="RefSeq" id="WP_130600144.1">
    <property type="nucleotide sequence ID" value="NZ_CP036200.1"/>
</dbReference>
<accession>A0A411PI74</accession>
<feature type="region of interest" description="Disordered" evidence="5">
    <location>
        <begin position="187"/>
        <end position="209"/>
    </location>
</feature>
<organism evidence="8 9">
    <name type="scientific">Shewanella maritima</name>
    <dbReference type="NCBI Taxonomy" id="2520507"/>
    <lineage>
        <taxon>Bacteria</taxon>
        <taxon>Pseudomonadati</taxon>
        <taxon>Pseudomonadota</taxon>
        <taxon>Gammaproteobacteria</taxon>
        <taxon>Alteromonadales</taxon>
        <taxon>Shewanellaceae</taxon>
        <taxon>Shewanella</taxon>
    </lineage>
</organism>
<evidence type="ECO:0000259" key="7">
    <source>
        <dbReference type="PROSITE" id="PS51352"/>
    </source>
</evidence>
<name>A0A411PI74_9GAMM</name>
<keyword evidence="9" id="KW-1185">Reference proteome</keyword>
<dbReference type="InterPro" id="IPR036249">
    <property type="entry name" value="Thioredoxin-like_sf"/>
</dbReference>
<evidence type="ECO:0000313" key="8">
    <source>
        <dbReference type="EMBL" id="QBF83235.1"/>
    </source>
</evidence>
<dbReference type="CDD" id="cd02966">
    <property type="entry name" value="TlpA_like_family"/>
    <property type="match status" value="1"/>
</dbReference>
<feature type="chain" id="PRO_5019491114" evidence="6">
    <location>
        <begin position="22"/>
        <end position="209"/>
    </location>
</feature>
<feature type="signal peptide" evidence="6">
    <location>
        <begin position="1"/>
        <end position="21"/>
    </location>
</feature>
<reference evidence="8 9" key="1">
    <citation type="submission" date="2019-02" db="EMBL/GenBank/DDBJ databases">
        <title>Shewanella sp. D4-2 isolated from Dokdo Island.</title>
        <authorList>
            <person name="Baek K."/>
        </authorList>
    </citation>
    <scope>NUCLEOTIDE SEQUENCE [LARGE SCALE GENOMIC DNA]</scope>
    <source>
        <strain evidence="8 9">D4-2</strain>
    </source>
</reference>
<dbReference type="InterPro" id="IPR017937">
    <property type="entry name" value="Thioredoxin_CS"/>
</dbReference>
<feature type="domain" description="Thioredoxin" evidence="7">
    <location>
        <begin position="43"/>
        <end position="185"/>
    </location>
</feature>
<sequence>MKLILTAILSLTLMVSVHSHAYPGMKPKEAKQSQSTLDKINVLPTPFPIDLVDFSSLAGEQVDFEAFRGKVVVVNMWATWCPPCVRELPALKRLGIALNKEDYALIPISIDAEGEQIVQPFLQSLEMGDFVSYFDPMQNLRAVFPLETIPATFILNEQGELVAFVRSYVDWDDENAIEFLAQFSSKTKVEDNQDQASDAESQAVKVQAE</sequence>
<dbReference type="InterPro" id="IPR000866">
    <property type="entry name" value="AhpC/TSA"/>
</dbReference>
<proteinExistence type="predicted"/>
<evidence type="ECO:0000256" key="4">
    <source>
        <dbReference type="ARBA" id="ARBA00023284"/>
    </source>
</evidence>
<evidence type="ECO:0000256" key="1">
    <source>
        <dbReference type="ARBA" id="ARBA00004196"/>
    </source>
</evidence>
<evidence type="ECO:0000256" key="6">
    <source>
        <dbReference type="SAM" id="SignalP"/>
    </source>
</evidence>
<comment type="subcellular location">
    <subcellularLocation>
        <location evidence="1">Cell envelope</location>
    </subcellularLocation>
</comment>
<evidence type="ECO:0000256" key="5">
    <source>
        <dbReference type="SAM" id="MobiDB-lite"/>
    </source>
</evidence>
<dbReference type="EMBL" id="CP036200">
    <property type="protein sequence ID" value="QBF83235.1"/>
    <property type="molecule type" value="Genomic_DNA"/>
</dbReference>
<keyword evidence="3" id="KW-1015">Disulfide bond</keyword>
<dbReference type="InterPro" id="IPR013766">
    <property type="entry name" value="Thioredoxin_domain"/>
</dbReference>
<dbReference type="KEGG" id="smai:EXU30_11390"/>
<evidence type="ECO:0000313" key="9">
    <source>
        <dbReference type="Proteomes" id="UP000291106"/>
    </source>
</evidence>
<protein>
    <submittedName>
        <fullName evidence="8">TlpA family protein disulfide reductase</fullName>
    </submittedName>
</protein>
<dbReference type="InterPro" id="IPR050553">
    <property type="entry name" value="Thioredoxin_ResA/DsbE_sf"/>
</dbReference>
<dbReference type="SUPFAM" id="SSF52833">
    <property type="entry name" value="Thioredoxin-like"/>
    <property type="match status" value="1"/>
</dbReference>
<keyword evidence="6" id="KW-0732">Signal</keyword>